<keyword evidence="3" id="KW-0949">S-adenosyl-L-methionine</keyword>
<evidence type="ECO:0000256" key="3">
    <source>
        <dbReference type="ARBA" id="ARBA00022691"/>
    </source>
</evidence>
<evidence type="ECO:0000256" key="1">
    <source>
        <dbReference type="ARBA" id="ARBA00022603"/>
    </source>
</evidence>
<dbReference type="SUPFAM" id="SSF53335">
    <property type="entry name" value="S-adenosyl-L-methionine-dependent methyltransferases"/>
    <property type="match status" value="1"/>
</dbReference>
<dbReference type="Proteomes" id="UP000177006">
    <property type="component" value="Unassembled WGS sequence"/>
</dbReference>
<evidence type="ECO:0000313" key="4">
    <source>
        <dbReference type="EMBL" id="OGD62751.1"/>
    </source>
</evidence>
<accession>A0A1F5E600</accession>
<dbReference type="GO" id="GO:0032259">
    <property type="term" value="P:methylation"/>
    <property type="evidence" value="ECO:0007669"/>
    <property type="project" value="UniProtKB-KW"/>
</dbReference>
<dbReference type="PROSITE" id="PS51681">
    <property type="entry name" value="SAM_MT_NNMT_PNMT_TEMT"/>
    <property type="match status" value="1"/>
</dbReference>
<organism evidence="4 5">
    <name type="scientific">Candidatus Beckwithbacteria bacterium RBG_13_42_9</name>
    <dbReference type="NCBI Taxonomy" id="1797457"/>
    <lineage>
        <taxon>Bacteria</taxon>
        <taxon>Candidatus Beckwithiibacteriota</taxon>
    </lineage>
</organism>
<reference evidence="4 5" key="1">
    <citation type="journal article" date="2016" name="Nat. Commun.">
        <title>Thousands of microbial genomes shed light on interconnected biogeochemical processes in an aquifer system.</title>
        <authorList>
            <person name="Anantharaman K."/>
            <person name="Brown C.T."/>
            <person name="Hug L.A."/>
            <person name="Sharon I."/>
            <person name="Castelle C.J."/>
            <person name="Probst A.J."/>
            <person name="Thomas B.C."/>
            <person name="Singh A."/>
            <person name="Wilkins M.J."/>
            <person name="Karaoz U."/>
            <person name="Brodie E.L."/>
            <person name="Williams K.H."/>
            <person name="Hubbard S.S."/>
            <person name="Banfield J.F."/>
        </authorList>
    </citation>
    <scope>NUCLEOTIDE SEQUENCE [LARGE SCALE GENOMIC DNA]</scope>
</reference>
<dbReference type="STRING" id="1797457.A2160_04775"/>
<gene>
    <name evidence="4" type="ORF">A2160_04775</name>
</gene>
<name>A0A1F5E600_9BACT</name>
<evidence type="ECO:0000313" key="5">
    <source>
        <dbReference type="Proteomes" id="UP000177006"/>
    </source>
</evidence>
<dbReference type="InterPro" id="IPR029063">
    <property type="entry name" value="SAM-dependent_MTases_sf"/>
</dbReference>
<dbReference type="PANTHER" id="PTHR10867:SF17">
    <property type="entry name" value="NICOTINAMIDE N-METHYLTRANSFERASE"/>
    <property type="match status" value="1"/>
</dbReference>
<keyword evidence="1" id="KW-0489">Methyltransferase</keyword>
<dbReference type="GO" id="GO:0005829">
    <property type="term" value="C:cytosol"/>
    <property type="evidence" value="ECO:0007669"/>
    <property type="project" value="TreeGrafter"/>
</dbReference>
<proteinExistence type="predicted"/>
<dbReference type="GO" id="GO:0008170">
    <property type="term" value="F:N-methyltransferase activity"/>
    <property type="evidence" value="ECO:0007669"/>
    <property type="project" value="TreeGrafter"/>
</dbReference>
<dbReference type="Gene3D" id="3.40.50.150">
    <property type="entry name" value="Vaccinia Virus protein VP39"/>
    <property type="match status" value="1"/>
</dbReference>
<dbReference type="AlphaFoldDB" id="A0A1F5E600"/>
<comment type="caution">
    <text evidence="4">The sequence shown here is derived from an EMBL/GenBank/DDBJ whole genome shotgun (WGS) entry which is preliminary data.</text>
</comment>
<dbReference type="EMBL" id="MEZK01000017">
    <property type="protein sequence ID" value="OGD62751.1"/>
    <property type="molecule type" value="Genomic_DNA"/>
</dbReference>
<dbReference type="InterPro" id="IPR000940">
    <property type="entry name" value="NNMT_TEMT_trans"/>
</dbReference>
<protein>
    <recommendedName>
        <fullName evidence="6">Methyltransferase domain-containing protein</fullName>
    </recommendedName>
</protein>
<keyword evidence="2" id="KW-0808">Transferase</keyword>
<dbReference type="PANTHER" id="PTHR10867">
    <property type="entry name" value="NNMT/PNMT/TEMT FAMILY MEMBER"/>
    <property type="match status" value="1"/>
</dbReference>
<evidence type="ECO:0008006" key="6">
    <source>
        <dbReference type="Google" id="ProtNLM"/>
    </source>
</evidence>
<dbReference type="Pfam" id="PF01234">
    <property type="entry name" value="NNMT_PNMT_TEMT"/>
    <property type="match status" value="1"/>
</dbReference>
<sequence>MSIKTDKKHHNLDFRWFAAKAYLREFYSMVGLENQALLCFFDQAYKKLPPQQSLLELGGGPTIYQLLSARNKVKEVVFTDLATANRREIVRFLEAHPKAFNWDTFIAFTLKLERKTASKANIEQVKNELREKIKMVLPGDVRKKNPLDPVWRSQFDILSLHGVLESSTTEEKELIRNAKNCLSLLKPKGYYMGMFVTGCKEWKCGKQWYPSFPVNEAYIRTLFPKLGLKILDLSFIPAEFAQGYDGLISVLARKSA</sequence>
<evidence type="ECO:0000256" key="2">
    <source>
        <dbReference type="ARBA" id="ARBA00022679"/>
    </source>
</evidence>